<keyword evidence="4 6" id="KW-0378">Hydrolase</keyword>
<keyword evidence="5 6" id="KW-0460">Magnesium</keyword>
<evidence type="ECO:0000256" key="3">
    <source>
        <dbReference type="ARBA" id="ARBA00022723"/>
    </source>
</evidence>
<dbReference type="GO" id="GO:0016787">
    <property type="term" value="F:hydrolase activity"/>
    <property type="evidence" value="ECO:0007669"/>
    <property type="project" value="UniProtKB-KW"/>
</dbReference>
<dbReference type="OrthoDB" id="4377304at2"/>
<dbReference type="PANTHER" id="PTHR35901">
    <property type="entry name" value="RIBONUCLEASE VAPC3"/>
    <property type="match status" value="1"/>
</dbReference>
<dbReference type="Gene3D" id="3.40.50.1010">
    <property type="entry name" value="5'-nuclease"/>
    <property type="match status" value="1"/>
</dbReference>
<evidence type="ECO:0000313" key="9">
    <source>
        <dbReference type="Proteomes" id="UP000284057"/>
    </source>
</evidence>
<dbReference type="InterPro" id="IPR051619">
    <property type="entry name" value="TypeII_TA_RNase_PINc/VapC"/>
</dbReference>
<evidence type="ECO:0000256" key="2">
    <source>
        <dbReference type="ARBA" id="ARBA00022722"/>
    </source>
</evidence>
<organism evidence="8 9">
    <name type="scientific">Jiangella rhizosphaerae</name>
    <dbReference type="NCBI Taxonomy" id="2293569"/>
    <lineage>
        <taxon>Bacteria</taxon>
        <taxon>Bacillati</taxon>
        <taxon>Actinomycetota</taxon>
        <taxon>Actinomycetes</taxon>
        <taxon>Jiangellales</taxon>
        <taxon>Jiangellaceae</taxon>
        <taxon>Jiangella</taxon>
    </lineage>
</organism>
<comment type="function">
    <text evidence="6">Toxic component of a toxin-antitoxin (TA) system. An RNase.</text>
</comment>
<feature type="binding site" evidence="6">
    <location>
        <position position="7"/>
    </location>
    <ligand>
        <name>Mg(2+)</name>
        <dbReference type="ChEBI" id="CHEBI:18420"/>
    </ligand>
</feature>
<dbReference type="InterPro" id="IPR044153">
    <property type="entry name" value="PIN_Pae0151-like"/>
</dbReference>
<dbReference type="InterPro" id="IPR029060">
    <property type="entry name" value="PIN-like_dom_sf"/>
</dbReference>
<accession>A0A418KXB4</accession>
<keyword evidence="2 6" id="KW-0540">Nuclease</keyword>
<keyword evidence="9" id="KW-1185">Reference proteome</keyword>
<comment type="similarity">
    <text evidence="6">Belongs to the PINc/VapC protein family.</text>
</comment>
<dbReference type="EC" id="3.1.-.-" evidence="6"/>
<comment type="caution">
    <text evidence="8">The sequence shown here is derived from an EMBL/GenBank/DDBJ whole genome shotgun (WGS) entry which is preliminary data.</text>
</comment>
<protein>
    <recommendedName>
        <fullName evidence="6">Ribonuclease VapC</fullName>
        <shortName evidence="6">RNase VapC</shortName>
        <ecNumber evidence="6">3.1.-.-</ecNumber>
    </recommendedName>
    <alternativeName>
        <fullName evidence="6">Toxin VapC</fullName>
    </alternativeName>
</protein>
<dbReference type="PANTHER" id="PTHR35901:SF1">
    <property type="entry name" value="EXONUCLEASE VAPC9"/>
    <property type="match status" value="1"/>
</dbReference>
<dbReference type="InterPro" id="IPR002716">
    <property type="entry name" value="PIN_dom"/>
</dbReference>
<evidence type="ECO:0000256" key="6">
    <source>
        <dbReference type="HAMAP-Rule" id="MF_00265"/>
    </source>
</evidence>
<dbReference type="CDD" id="cd09873">
    <property type="entry name" value="PIN_Pae0151-like"/>
    <property type="match status" value="1"/>
</dbReference>
<sequence length="132" mass="14218">MMAFVIDASALVYAAITSADPAARLRRRLSDDTVHAPHLIDAELGNVLRRHVQRGDLTAAHGEAVLSAAPRLIDHRYEHTGAIATAAWALRDNVTFYDAVYVAIAAALDVPLVTADRRLASAQALPCRVELP</sequence>
<dbReference type="GO" id="GO:0090729">
    <property type="term" value="F:toxin activity"/>
    <property type="evidence" value="ECO:0007669"/>
    <property type="project" value="UniProtKB-KW"/>
</dbReference>
<dbReference type="Pfam" id="PF01850">
    <property type="entry name" value="PIN"/>
    <property type="match status" value="1"/>
</dbReference>
<keyword evidence="6" id="KW-0800">Toxin</keyword>
<keyword evidence="1 6" id="KW-1277">Toxin-antitoxin system</keyword>
<evidence type="ECO:0000256" key="4">
    <source>
        <dbReference type="ARBA" id="ARBA00022801"/>
    </source>
</evidence>
<dbReference type="HAMAP" id="MF_00265">
    <property type="entry name" value="VapC_Nob1"/>
    <property type="match status" value="1"/>
</dbReference>
<comment type="cofactor">
    <cofactor evidence="6">
        <name>Mg(2+)</name>
        <dbReference type="ChEBI" id="CHEBI:18420"/>
    </cofactor>
</comment>
<name>A0A418KXB4_9ACTN</name>
<keyword evidence="3 6" id="KW-0479">Metal-binding</keyword>
<reference evidence="8 9" key="1">
    <citation type="submission" date="2018-09" db="EMBL/GenBank/DDBJ databases">
        <title>Isolation, diversity and antifungal activity of actinobacteria from wheat.</title>
        <authorList>
            <person name="Han C."/>
        </authorList>
    </citation>
    <scope>NUCLEOTIDE SEQUENCE [LARGE SCALE GENOMIC DNA]</scope>
    <source>
        <strain evidence="8 9">NEAU-YY265</strain>
    </source>
</reference>
<dbReference type="GO" id="GO:0000287">
    <property type="term" value="F:magnesium ion binding"/>
    <property type="evidence" value="ECO:0007669"/>
    <property type="project" value="UniProtKB-UniRule"/>
</dbReference>
<dbReference type="GO" id="GO:0004540">
    <property type="term" value="F:RNA nuclease activity"/>
    <property type="evidence" value="ECO:0007669"/>
    <property type="project" value="InterPro"/>
</dbReference>
<evidence type="ECO:0000313" key="8">
    <source>
        <dbReference type="EMBL" id="RIQ35762.1"/>
    </source>
</evidence>
<proteinExistence type="inferred from homology"/>
<gene>
    <name evidence="6" type="primary">vapC</name>
    <name evidence="8" type="ORF">DY240_02345</name>
</gene>
<dbReference type="EMBL" id="QUAL01000020">
    <property type="protein sequence ID" value="RIQ35762.1"/>
    <property type="molecule type" value="Genomic_DNA"/>
</dbReference>
<dbReference type="InterPro" id="IPR022907">
    <property type="entry name" value="VapC_family"/>
</dbReference>
<dbReference type="SUPFAM" id="SSF88723">
    <property type="entry name" value="PIN domain-like"/>
    <property type="match status" value="1"/>
</dbReference>
<dbReference type="Proteomes" id="UP000284057">
    <property type="component" value="Unassembled WGS sequence"/>
</dbReference>
<feature type="binding site" evidence="6">
    <location>
        <position position="98"/>
    </location>
    <ligand>
        <name>Mg(2+)</name>
        <dbReference type="ChEBI" id="CHEBI:18420"/>
    </ligand>
</feature>
<evidence type="ECO:0000256" key="5">
    <source>
        <dbReference type="ARBA" id="ARBA00022842"/>
    </source>
</evidence>
<dbReference type="AlphaFoldDB" id="A0A418KXB4"/>
<evidence type="ECO:0000259" key="7">
    <source>
        <dbReference type="Pfam" id="PF01850"/>
    </source>
</evidence>
<evidence type="ECO:0000256" key="1">
    <source>
        <dbReference type="ARBA" id="ARBA00022649"/>
    </source>
</evidence>
<feature type="domain" description="PIN" evidence="7">
    <location>
        <begin position="5"/>
        <end position="122"/>
    </location>
</feature>